<proteinExistence type="predicted"/>
<name>A0ABQ8KNI5_9APHY</name>
<feature type="compositionally biased region" description="Basic and acidic residues" evidence="1">
    <location>
        <begin position="128"/>
        <end position="144"/>
    </location>
</feature>
<evidence type="ECO:0000313" key="3">
    <source>
        <dbReference type="Proteomes" id="UP000814176"/>
    </source>
</evidence>
<dbReference type="GeneID" id="72009628"/>
<evidence type="ECO:0000256" key="1">
    <source>
        <dbReference type="SAM" id="MobiDB-lite"/>
    </source>
</evidence>
<protein>
    <submittedName>
        <fullName evidence="2">Uncharacterized protein</fullName>
    </submittedName>
</protein>
<dbReference type="RefSeq" id="XP_047781637.1">
    <property type="nucleotide sequence ID" value="XM_047928896.1"/>
</dbReference>
<organism evidence="2 3">
    <name type="scientific">Rhodofomes roseus</name>
    <dbReference type="NCBI Taxonomy" id="34475"/>
    <lineage>
        <taxon>Eukaryota</taxon>
        <taxon>Fungi</taxon>
        <taxon>Dikarya</taxon>
        <taxon>Basidiomycota</taxon>
        <taxon>Agaricomycotina</taxon>
        <taxon>Agaricomycetes</taxon>
        <taxon>Polyporales</taxon>
        <taxon>Rhodofomes</taxon>
    </lineage>
</organism>
<feature type="region of interest" description="Disordered" evidence="1">
    <location>
        <begin position="96"/>
        <end position="168"/>
    </location>
</feature>
<accession>A0ABQ8KNI5</accession>
<comment type="caution">
    <text evidence="2">The sequence shown here is derived from an EMBL/GenBank/DDBJ whole genome shotgun (WGS) entry which is preliminary data.</text>
</comment>
<reference evidence="2 3" key="1">
    <citation type="journal article" date="2021" name="Environ. Microbiol.">
        <title>Gene family expansions and transcriptome signatures uncover fungal adaptations to wood decay.</title>
        <authorList>
            <person name="Hage H."/>
            <person name="Miyauchi S."/>
            <person name="Viragh M."/>
            <person name="Drula E."/>
            <person name="Min B."/>
            <person name="Chaduli D."/>
            <person name="Navarro D."/>
            <person name="Favel A."/>
            <person name="Norest M."/>
            <person name="Lesage-Meessen L."/>
            <person name="Balint B."/>
            <person name="Merenyi Z."/>
            <person name="de Eugenio L."/>
            <person name="Morin E."/>
            <person name="Martinez A.T."/>
            <person name="Baldrian P."/>
            <person name="Stursova M."/>
            <person name="Martinez M.J."/>
            <person name="Novotny C."/>
            <person name="Magnuson J.K."/>
            <person name="Spatafora J.W."/>
            <person name="Maurice S."/>
            <person name="Pangilinan J."/>
            <person name="Andreopoulos W."/>
            <person name="LaButti K."/>
            <person name="Hundley H."/>
            <person name="Na H."/>
            <person name="Kuo A."/>
            <person name="Barry K."/>
            <person name="Lipzen A."/>
            <person name="Henrissat B."/>
            <person name="Riley R."/>
            <person name="Ahrendt S."/>
            <person name="Nagy L.G."/>
            <person name="Grigoriev I.V."/>
            <person name="Martin F."/>
            <person name="Rosso M.N."/>
        </authorList>
    </citation>
    <scope>NUCLEOTIDE SEQUENCE [LARGE SCALE GENOMIC DNA]</scope>
    <source>
        <strain evidence="2 3">CIRM-BRFM 1785</strain>
    </source>
</reference>
<evidence type="ECO:0000313" key="2">
    <source>
        <dbReference type="EMBL" id="KAH9839987.1"/>
    </source>
</evidence>
<dbReference type="Proteomes" id="UP000814176">
    <property type="component" value="Unassembled WGS sequence"/>
</dbReference>
<sequence>MSDSELEVRRLRHNRVTGLGLCQPRIGSSGPLRCGACSLVCGVPPFGCVCSLVRFVWDALRRSGLARPSQTFSATISSLYLGSSAARIAPSRAQKQVKGQAPQSGLPQGLERAKGQVPEVEAASTCSNERRVKGAQEGHQELQRAKGQAPQEQQGEEDRLKGSKQRRVKRRKYYIDWSPNKAPPTGRDGLLRTRAGGSGGFALDHDDEDAGDVHEQVRLLRRAADILEEQQDLAEPRFIKNAMRATHGAVIVSPLKKISWTDRGAVF</sequence>
<gene>
    <name evidence="2" type="ORF">C8Q71DRAFT_905358</name>
</gene>
<dbReference type="EMBL" id="JADCUA010000005">
    <property type="protein sequence ID" value="KAH9839987.1"/>
    <property type="molecule type" value="Genomic_DNA"/>
</dbReference>
<keyword evidence="3" id="KW-1185">Reference proteome</keyword>